<dbReference type="Pfam" id="PF26003">
    <property type="entry name" value="Integrase_N_phage"/>
    <property type="match status" value="1"/>
</dbReference>
<dbReference type="InterPro" id="IPR013762">
    <property type="entry name" value="Integrase-like_cat_sf"/>
</dbReference>
<keyword evidence="6" id="KW-1185">Reference proteome</keyword>
<dbReference type="Proteomes" id="UP000006196">
    <property type="component" value="Unassembled WGS sequence"/>
</dbReference>
<evidence type="ECO:0000313" key="5">
    <source>
        <dbReference type="EMBL" id="EEI16526.1"/>
    </source>
</evidence>
<comment type="similarity">
    <text evidence="1">Belongs to the 'phage' integrase family.</text>
</comment>
<dbReference type="Gene3D" id="1.10.443.10">
    <property type="entry name" value="Intergrase catalytic core"/>
    <property type="match status" value="1"/>
</dbReference>
<evidence type="ECO:0000256" key="2">
    <source>
        <dbReference type="ARBA" id="ARBA00023125"/>
    </source>
</evidence>
<proteinExistence type="inferred from homology"/>
<dbReference type="RefSeq" id="WP_006841194.1">
    <property type="nucleotide sequence ID" value="NZ_GG667198.1"/>
</dbReference>
<gene>
    <name evidence="5" type="ORF">HMPREF0298_1691</name>
</gene>
<name>C0XTC1_CORLD</name>
<dbReference type="PANTHER" id="PTHR30349">
    <property type="entry name" value="PHAGE INTEGRASE-RELATED"/>
    <property type="match status" value="1"/>
</dbReference>
<evidence type="ECO:0000313" key="6">
    <source>
        <dbReference type="Proteomes" id="UP000006196"/>
    </source>
</evidence>
<dbReference type="SUPFAM" id="SSF56349">
    <property type="entry name" value="DNA breaking-rejoining enzymes"/>
    <property type="match status" value="1"/>
</dbReference>
<accession>C0XTC1</accession>
<protein>
    <submittedName>
        <fullName evidence="5">Site-specific recombinase, phage integrase family</fullName>
    </submittedName>
</protein>
<dbReference type="AlphaFoldDB" id="C0XTC1"/>
<organism evidence="5 6">
    <name type="scientific">Corynebacterium lipophiloflavum (strain ATCC 700352 / DSM 44291 / CCUG 37336 / JCM 10383 / DMMZ 1944)</name>
    <dbReference type="NCBI Taxonomy" id="525263"/>
    <lineage>
        <taxon>Bacteria</taxon>
        <taxon>Bacillati</taxon>
        <taxon>Actinomycetota</taxon>
        <taxon>Actinomycetes</taxon>
        <taxon>Mycobacteriales</taxon>
        <taxon>Corynebacteriaceae</taxon>
        <taxon>Corynebacterium</taxon>
    </lineage>
</organism>
<dbReference type="Gene3D" id="1.10.150.130">
    <property type="match status" value="1"/>
</dbReference>
<dbReference type="InterPro" id="IPR010998">
    <property type="entry name" value="Integrase_recombinase_N"/>
</dbReference>
<keyword evidence="3" id="KW-0233">DNA recombination</keyword>
<evidence type="ECO:0000256" key="1">
    <source>
        <dbReference type="ARBA" id="ARBA00008857"/>
    </source>
</evidence>
<dbReference type="InterPro" id="IPR002104">
    <property type="entry name" value="Integrase_catalytic"/>
</dbReference>
<feature type="domain" description="Tyr recombinase" evidence="4">
    <location>
        <begin position="194"/>
        <end position="421"/>
    </location>
</feature>
<dbReference type="GO" id="GO:0015074">
    <property type="term" value="P:DNA integration"/>
    <property type="evidence" value="ECO:0007669"/>
    <property type="project" value="InterPro"/>
</dbReference>
<keyword evidence="2" id="KW-0238">DNA-binding</keyword>
<dbReference type="InterPro" id="IPR058717">
    <property type="entry name" value="Phage_L5_Integrase_N"/>
</dbReference>
<sequence length="428" mass="48190">MAQRRARRAFGKVAQKGKRFYVEYTGPDGKRHTPGKSFPTRTDADGWLAAQKRSIDLDTWQPPAQRAAQAETTALTVGQWLDQFQQHLETRNNPLKPSTAQNYRRVTRVRITAPISPGDTDPDITRLADIRLVDLTKTDVYKWHDAAQRNYPEGRTITHQAYKRLKAALAEAVRRELIPTNPAEIPEAAKRPRTGEKYLPSDQEIAAIITAMPDRYRLLAVLTLHHGLRLGEALALETKHVTVEPTPAPLMPRVTVTVEQNAQRIAANGNERTHMVIQPPKTRAGHRTIQIMPTDVPHVLNHLANHLHHTATTVNVYGGDNAPRKERGKVVEKRKHLLTTTRTGEIMLDTSYRSILTRAEERAGVTTEIDPHCGRNWLITRLAEQGAHLREIGALLGQTDVETILNVYMKARPERTQNLMALVNDSLE</sequence>
<dbReference type="eggNOG" id="COG0582">
    <property type="taxonomic scope" value="Bacteria"/>
</dbReference>
<dbReference type="GO" id="GO:0003677">
    <property type="term" value="F:DNA binding"/>
    <property type="evidence" value="ECO:0007669"/>
    <property type="project" value="UniProtKB-KW"/>
</dbReference>
<dbReference type="Pfam" id="PF00589">
    <property type="entry name" value="Phage_integrase"/>
    <property type="match status" value="1"/>
</dbReference>
<dbReference type="InterPro" id="IPR011010">
    <property type="entry name" value="DNA_brk_join_enz"/>
</dbReference>
<dbReference type="InterPro" id="IPR050090">
    <property type="entry name" value="Tyrosine_recombinase_XerCD"/>
</dbReference>
<reference evidence="5" key="1">
    <citation type="submission" date="2009-01" db="EMBL/GenBank/DDBJ databases">
        <authorList>
            <person name="Qin X."/>
            <person name="Bachman B."/>
            <person name="Battles P."/>
            <person name="Bell A."/>
            <person name="Bess C."/>
            <person name="Bickham C."/>
            <person name="Chaboub L."/>
            <person name="Chen D."/>
            <person name="Coyle M."/>
            <person name="Deiros D.R."/>
            <person name="Dinh H."/>
            <person name="Forbes L."/>
            <person name="Fowler G."/>
            <person name="Francisco L."/>
            <person name="Fu Q."/>
            <person name="Gubbala S."/>
            <person name="Hale W."/>
            <person name="Han Y."/>
            <person name="Hemphill L."/>
            <person name="Highlander S.K."/>
            <person name="Hirani K."/>
            <person name="Hogues M."/>
            <person name="Jackson L."/>
            <person name="Jakkamsetti A."/>
            <person name="Javaid M."/>
            <person name="Jiang H."/>
            <person name="Korchina V."/>
            <person name="Kovar C."/>
            <person name="Lara F."/>
            <person name="Lee S."/>
            <person name="Mata R."/>
            <person name="Mathew T."/>
            <person name="Moen C."/>
            <person name="Morales K."/>
            <person name="Munidasa M."/>
            <person name="Nazareth L."/>
            <person name="Ngo R."/>
            <person name="Nguyen L."/>
            <person name="Okwuonu G."/>
            <person name="Ongeri F."/>
            <person name="Patil S."/>
            <person name="Petrosino J."/>
            <person name="Pham C."/>
            <person name="Pham P."/>
            <person name="Pu L.-L."/>
            <person name="Puazo M."/>
            <person name="Raj R."/>
            <person name="Reid J."/>
            <person name="Rouhana J."/>
            <person name="Saada N."/>
            <person name="Shang Y."/>
            <person name="Simmons D."/>
            <person name="Thornton R."/>
            <person name="Warren J."/>
            <person name="Weissenberger G."/>
            <person name="Zhang J."/>
            <person name="Zhang L."/>
            <person name="Zhou C."/>
            <person name="Zhu D."/>
            <person name="Muzny D."/>
            <person name="Worley K."/>
            <person name="Gibbs R."/>
        </authorList>
    </citation>
    <scope>NUCLEOTIDE SEQUENCE [LARGE SCALE GENOMIC DNA]</scope>
    <source>
        <strain evidence="5">DSM 44291</strain>
    </source>
</reference>
<comment type="caution">
    <text evidence="5">The sequence shown here is derived from an EMBL/GenBank/DDBJ whole genome shotgun (WGS) entry which is preliminary data.</text>
</comment>
<dbReference type="STRING" id="525263.HMPREF0298_1691"/>
<evidence type="ECO:0000259" key="4">
    <source>
        <dbReference type="PROSITE" id="PS51898"/>
    </source>
</evidence>
<dbReference type="GO" id="GO:0006310">
    <property type="term" value="P:DNA recombination"/>
    <property type="evidence" value="ECO:0007669"/>
    <property type="project" value="UniProtKB-KW"/>
</dbReference>
<dbReference type="PANTHER" id="PTHR30349:SF41">
    <property type="entry name" value="INTEGRASE_RECOMBINASE PROTEIN MJ0367-RELATED"/>
    <property type="match status" value="1"/>
</dbReference>
<dbReference type="EMBL" id="ACHJ01000136">
    <property type="protein sequence ID" value="EEI16526.1"/>
    <property type="molecule type" value="Genomic_DNA"/>
</dbReference>
<dbReference type="PROSITE" id="PS51898">
    <property type="entry name" value="TYR_RECOMBINASE"/>
    <property type="match status" value="1"/>
</dbReference>
<evidence type="ECO:0000256" key="3">
    <source>
        <dbReference type="ARBA" id="ARBA00023172"/>
    </source>
</evidence>
<dbReference type="HOGENOM" id="CLU_027562_17_5_11"/>
<dbReference type="OrthoDB" id="1822491at2"/>